<dbReference type="SMART" id="SM01329">
    <property type="entry name" value="Iso_dh"/>
    <property type="match status" value="1"/>
</dbReference>
<dbReference type="GO" id="GO:0006102">
    <property type="term" value="P:isocitrate metabolic process"/>
    <property type="evidence" value="ECO:0007669"/>
    <property type="project" value="TreeGrafter"/>
</dbReference>
<evidence type="ECO:0000256" key="1">
    <source>
        <dbReference type="ARBA" id="ARBA00004173"/>
    </source>
</evidence>
<evidence type="ECO:0000313" key="9">
    <source>
        <dbReference type="Proteomes" id="UP000663829"/>
    </source>
</evidence>
<feature type="domain" description="Isopropylmalate dehydrogenase-like" evidence="6">
    <location>
        <begin position="84"/>
        <end position="404"/>
    </location>
</feature>
<dbReference type="GO" id="GO:0005739">
    <property type="term" value="C:mitochondrion"/>
    <property type="evidence" value="ECO:0007669"/>
    <property type="project" value="UniProtKB-SubCell"/>
</dbReference>
<evidence type="ECO:0000313" key="7">
    <source>
        <dbReference type="EMBL" id="CAF0828261.1"/>
    </source>
</evidence>
<dbReference type="GO" id="GO:0006099">
    <property type="term" value="P:tricarboxylic acid cycle"/>
    <property type="evidence" value="ECO:0007669"/>
    <property type="project" value="UniProtKB-KW"/>
</dbReference>
<comment type="subcellular location">
    <subcellularLocation>
        <location evidence="1">Mitochondrion</location>
    </subcellularLocation>
</comment>
<dbReference type="Proteomes" id="UP000681722">
    <property type="component" value="Unassembled WGS sequence"/>
</dbReference>
<gene>
    <name evidence="7" type="ORF">GPM918_LOCUS4914</name>
    <name evidence="8" type="ORF">SRO942_LOCUS4915</name>
</gene>
<evidence type="ECO:0000313" key="8">
    <source>
        <dbReference type="EMBL" id="CAF3615203.1"/>
    </source>
</evidence>
<organism evidence="7 9">
    <name type="scientific">Didymodactylos carnosus</name>
    <dbReference type="NCBI Taxonomy" id="1234261"/>
    <lineage>
        <taxon>Eukaryota</taxon>
        <taxon>Metazoa</taxon>
        <taxon>Spiralia</taxon>
        <taxon>Gnathifera</taxon>
        <taxon>Rotifera</taxon>
        <taxon>Eurotatoria</taxon>
        <taxon>Bdelloidea</taxon>
        <taxon>Philodinida</taxon>
        <taxon>Philodinidae</taxon>
        <taxon>Didymodactylos</taxon>
    </lineage>
</organism>
<comment type="similarity">
    <text evidence="2">Belongs to the isocitrate and isopropylmalate dehydrogenases family.</text>
</comment>
<evidence type="ECO:0000259" key="6">
    <source>
        <dbReference type="SMART" id="SM01329"/>
    </source>
</evidence>
<proteinExistence type="inferred from homology"/>
<accession>A0A813UUM2</accession>
<dbReference type="AlphaFoldDB" id="A0A813UUM2"/>
<comment type="caution">
    <text evidence="7">The sequence shown here is derived from an EMBL/GenBank/DDBJ whole genome shotgun (WGS) entry which is preliminary data.</text>
</comment>
<evidence type="ECO:0000256" key="2">
    <source>
        <dbReference type="ARBA" id="ARBA00007769"/>
    </source>
</evidence>
<keyword evidence="3" id="KW-0816">Tricarboxylic acid cycle</keyword>
<evidence type="ECO:0000256" key="4">
    <source>
        <dbReference type="ARBA" id="ARBA00022946"/>
    </source>
</evidence>
<dbReference type="EMBL" id="CAJOBC010000690">
    <property type="protein sequence ID" value="CAF3615203.1"/>
    <property type="molecule type" value="Genomic_DNA"/>
</dbReference>
<dbReference type="InterPro" id="IPR024084">
    <property type="entry name" value="IsoPropMal-DH-like_dom"/>
</dbReference>
<dbReference type="Proteomes" id="UP000663829">
    <property type="component" value="Unassembled WGS sequence"/>
</dbReference>
<keyword evidence="4" id="KW-0809">Transit peptide</keyword>
<dbReference type="PANTHER" id="PTHR11835:SF60">
    <property type="entry name" value="ISOCITRATE DEHYDROGENASE [NAD] SUBUNIT, MITOCHONDRIAL"/>
    <property type="match status" value="1"/>
</dbReference>
<dbReference type="NCBIfam" id="TIGR00175">
    <property type="entry name" value="mito_nad_idh"/>
    <property type="match status" value="1"/>
</dbReference>
<dbReference type="Pfam" id="PF00180">
    <property type="entry name" value="Iso_dh"/>
    <property type="match status" value="1"/>
</dbReference>
<reference evidence="7" key="1">
    <citation type="submission" date="2021-02" db="EMBL/GenBank/DDBJ databases">
        <authorList>
            <person name="Nowell W R."/>
        </authorList>
    </citation>
    <scope>NUCLEOTIDE SEQUENCE</scope>
</reference>
<name>A0A813UUM2_9BILA</name>
<dbReference type="PANTHER" id="PTHR11835">
    <property type="entry name" value="DECARBOXYLATING DEHYDROGENASES-ISOCITRATE, ISOPROPYLMALATE, TARTRATE"/>
    <property type="match status" value="1"/>
</dbReference>
<keyword evidence="9" id="KW-1185">Reference proteome</keyword>
<keyword evidence="5" id="KW-0496">Mitochondrion</keyword>
<evidence type="ECO:0000256" key="3">
    <source>
        <dbReference type="ARBA" id="ARBA00022532"/>
    </source>
</evidence>
<dbReference type="Gene3D" id="3.40.718.10">
    <property type="entry name" value="Isopropylmalate Dehydrogenase"/>
    <property type="match status" value="1"/>
</dbReference>
<dbReference type="SUPFAM" id="SSF53659">
    <property type="entry name" value="Isocitrate/Isopropylmalate dehydrogenase-like"/>
    <property type="match status" value="1"/>
</dbReference>
<sequence length="434" mass="47797">MKAPSKSDCCLLSIHICPNVSSAAVKVKIVIIPCSFNINACVHNMQPILKFIRRCPCSIPVIPKRTFGSDITTRWRTAYGGRYTITLIHGDGVGPELMEHVKAVIRCVRAPVDFEDIPLSSNTANDEMFERAVMAVRRNGVALKGNISSQNTLRSLNVLLRTRLDLFANVIRCKTSPVVPTRHRDIDILVIRENTEGEYSSLEHESVPGVVESLKIITRIKSMKIARFAFKLAEEDGRKKVTAVHKANIMKLSDGLFIDCCKEVSQEYPKIAFDTMIVDNTCMQLVKTPSQFDVMVMPNLYGNIISNVCAGLVGGSGFVAGSNYGDHYAIFEQGTRNTGTAIAGKNIANPCGILFAAANMLQYLGLVEHCSAIKNAVLNTIQEHKLKTPDIGGTASTTQFVECTLKEILKLTPTIGFNYEMQGNDSGFRFRDID</sequence>
<evidence type="ECO:0000256" key="5">
    <source>
        <dbReference type="ARBA" id="ARBA00023128"/>
    </source>
</evidence>
<dbReference type="OrthoDB" id="10261637at2759"/>
<dbReference type="InterPro" id="IPR004434">
    <property type="entry name" value="Isocitrate_DH_NAD"/>
</dbReference>
<dbReference type="EMBL" id="CAJNOQ010000690">
    <property type="protein sequence ID" value="CAF0828261.1"/>
    <property type="molecule type" value="Genomic_DNA"/>
</dbReference>
<dbReference type="FunFam" id="3.40.718.10:FF:000001">
    <property type="entry name" value="Isocitrate dehydrogenase [NAD] subunit, mitochondrial"/>
    <property type="match status" value="1"/>
</dbReference>
<protein>
    <recommendedName>
        <fullName evidence="6">Isopropylmalate dehydrogenase-like domain-containing protein</fullName>
    </recommendedName>
</protein>